<evidence type="ECO:0000256" key="6">
    <source>
        <dbReference type="ARBA" id="ARBA00023054"/>
    </source>
</evidence>
<comment type="similarity">
    <text evidence="1">Belongs to the peptidase A1 family.</text>
</comment>
<dbReference type="EMBL" id="PNBA02000018">
    <property type="protein sequence ID" value="KAG6392111.1"/>
    <property type="molecule type" value="Genomic_DNA"/>
</dbReference>
<evidence type="ECO:0000256" key="4">
    <source>
        <dbReference type="ARBA" id="ARBA00022750"/>
    </source>
</evidence>
<dbReference type="InterPro" id="IPR032799">
    <property type="entry name" value="TAXi_C"/>
</dbReference>
<dbReference type="PROSITE" id="PS51767">
    <property type="entry name" value="PEPTIDASE_A1"/>
    <property type="match status" value="1"/>
</dbReference>
<evidence type="ECO:0000256" key="7">
    <source>
        <dbReference type="ARBA" id="ARBA00023180"/>
    </source>
</evidence>
<evidence type="ECO:0000313" key="10">
    <source>
        <dbReference type="EMBL" id="KAG6392111.1"/>
    </source>
</evidence>
<dbReference type="InterPro" id="IPR033121">
    <property type="entry name" value="PEPTIDASE_A1"/>
</dbReference>
<dbReference type="GO" id="GO:0004190">
    <property type="term" value="F:aspartic-type endopeptidase activity"/>
    <property type="evidence" value="ECO:0007669"/>
    <property type="project" value="UniProtKB-KW"/>
</dbReference>
<feature type="compositionally biased region" description="Basic and acidic residues" evidence="8">
    <location>
        <begin position="145"/>
        <end position="165"/>
    </location>
</feature>
<dbReference type="Gene3D" id="2.40.70.10">
    <property type="entry name" value="Acid Proteases"/>
    <property type="match status" value="2"/>
</dbReference>
<dbReference type="PANTHER" id="PTHR34224:SF2">
    <property type="entry name" value="INTERACTOR OF CONSTITUTIVE ACTIVE ROPS 4"/>
    <property type="match status" value="1"/>
</dbReference>
<reference evidence="10" key="2">
    <citation type="submission" date="2020-08" db="EMBL/GenBank/DDBJ databases">
        <title>Plant Genome Project.</title>
        <authorList>
            <person name="Zhang R.-G."/>
        </authorList>
    </citation>
    <scope>NUCLEOTIDE SEQUENCE</scope>
    <source>
        <strain evidence="10">Huo1</strain>
        <tissue evidence="10">Leaf</tissue>
    </source>
</reference>
<feature type="domain" description="Peptidase A1" evidence="9">
    <location>
        <begin position="385"/>
        <end position="690"/>
    </location>
</feature>
<evidence type="ECO:0000256" key="5">
    <source>
        <dbReference type="ARBA" id="ARBA00022801"/>
    </source>
</evidence>
<keyword evidence="6" id="KW-0175">Coiled coil</keyword>
<feature type="compositionally biased region" description="Basic and acidic residues" evidence="8">
    <location>
        <begin position="57"/>
        <end position="76"/>
    </location>
</feature>
<dbReference type="AlphaFoldDB" id="A0A8X8Z529"/>
<keyword evidence="3" id="KW-0645">Protease</keyword>
<feature type="compositionally biased region" description="Acidic residues" evidence="8">
    <location>
        <begin position="169"/>
        <end position="179"/>
    </location>
</feature>
<keyword evidence="4" id="KW-0064">Aspartyl protease</keyword>
<comment type="caution">
    <text evidence="10">The sequence shown here is derived from an EMBL/GenBank/DDBJ whole genome shotgun (WGS) entry which is preliminary data.</text>
</comment>
<evidence type="ECO:0000256" key="2">
    <source>
        <dbReference type="ARBA" id="ARBA00009778"/>
    </source>
</evidence>
<evidence type="ECO:0000313" key="11">
    <source>
        <dbReference type="Proteomes" id="UP000298416"/>
    </source>
</evidence>
<name>A0A8X8Z529_SALSN</name>
<evidence type="ECO:0000256" key="1">
    <source>
        <dbReference type="ARBA" id="ARBA00007447"/>
    </source>
</evidence>
<keyword evidence="11" id="KW-1185">Reference proteome</keyword>
<keyword evidence="5" id="KW-0378">Hydrolase</keyword>
<dbReference type="SUPFAM" id="SSF57997">
    <property type="entry name" value="Tropomyosin"/>
    <property type="match status" value="1"/>
</dbReference>
<gene>
    <name evidence="10" type="ORF">SASPL_146321</name>
</gene>
<protein>
    <recommendedName>
        <fullName evidence="9">Peptidase A1 domain-containing protein</fullName>
    </recommendedName>
</protein>
<dbReference type="InterPro" id="IPR034161">
    <property type="entry name" value="Pepsin-like_plant"/>
</dbReference>
<dbReference type="Pfam" id="PF14541">
    <property type="entry name" value="TAXi_C"/>
    <property type="match status" value="1"/>
</dbReference>
<dbReference type="SUPFAM" id="SSF50630">
    <property type="entry name" value="Acid proteases"/>
    <property type="match status" value="1"/>
</dbReference>
<dbReference type="Pfam" id="PF14543">
    <property type="entry name" value="TAXi_N"/>
    <property type="match status" value="1"/>
</dbReference>
<dbReference type="PANTHER" id="PTHR34224">
    <property type="entry name" value="INTERACTOR OF CONSTITUTIVE ACTIVE ROPS 2, CHLOROPLASTIC-RELATED"/>
    <property type="match status" value="1"/>
</dbReference>
<reference evidence="10" key="1">
    <citation type="submission" date="2018-01" db="EMBL/GenBank/DDBJ databases">
        <authorList>
            <person name="Mao J.F."/>
        </authorList>
    </citation>
    <scope>NUCLEOTIDE SEQUENCE</scope>
    <source>
        <strain evidence="10">Huo1</strain>
        <tissue evidence="10">Leaf</tissue>
    </source>
</reference>
<sequence>MLVLVRSKFEEQLILLLEIIEFPSKKREMPRTRTAEVAARPSLRGPANQRTSSADSDPTHVRPKTERSPKIAEGRTQRGTLSNPLHQKKLRTRIADLESQLGLAQEELKSLKGHLVSTGTAKKAVQDQLERKPKKSQRAPEPFEIEEKHLTPAEARKLSKKDSTKMYEASEEIQEETDVFEVPNEKTTLEPKAEPEDDELKAKSVSLSAESPVTAEPESPCDELASKEEEINLLKARLEEKGKELEVFRQENESIKSQLDEKSLKISSAQSEINSLNKRLTLASEELEKSKSSSSQMNEKLEATEKEKELLENEMKMLRVQTEQWRKAADAAASVLAGDAEANGRRISERCGSMDKLYVNTFDHVGGYTGYVGSPGLMEDRDDVFGGEKRKSIKMFGDLWKKKSHNFKLINKNHPLAGSFKCSMFGKGCSYSVGYYSGQSSAGRAATETFSFESSLKAPATVSNLVFGCGTSNSGSFPPAISGILGMDREPTSLPRQLGAGIKNRFSYCLSPTTSSYVRFGDEAVIQGRNVQRTPFLETKNKRSTTSYALPLMDLSINGRRLGARFPEGIYIDSGSSLSLLETSVYVAVKNYLASYFASFHDVKRHTRSNAPDKFLCYSYAAAPPTLPTMFFHFKGANLAAAPANLFFFPGRNVFCLAALESKTISILGSFQQRNVRFVFDLQQKMLSFAPEDCSKDFQLGV</sequence>
<dbReference type="InterPro" id="IPR021109">
    <property type="entry name" value="Peptidase_aspartic_dom_sf"/>
</dbReference>
<dbReference type="GO" id="GO:0006508">
    <property type="term" value="P:proteolysis"/>
    <property type="evidence" value="ECO:0007669"/>
    <property type="project" value="UniProtKB-KW"/>
</dbReference>
<feature type="region of interest" description="Disordered" evidence="8">
    <location>
        <begin position="27"/>
        <end position="88"/>
    </location>
</feature>
<dbReference type="Proteomes" id="UP000298416">
    <property type="component" value="Unassembled WGS sequence"/>
</dbReference>
<evidence type="ECO:0000259" key="9">
    <source>
        <dbReference type="PROSITE" id="PS51767"/>
    </source>
</evidence>
<feature type="region of interest" description="Disordered" evidence="8">
    <location>
        <begin position="118"/>
        <end position="226"/>
    </location>
</feature>
<feature type="compositionally biased region" description="Basic and acidic residues" evidence="8">
    <location>
        <begin position="183"/>
        <end position="194"/>
    </location>
</feature>
<organism evidence="10">
    <name type="scientific">Salvia splendens</name>
    <name type="common">Scarlet sage</name>
    <dbReference type="NCBI Taxonomy" id="180675"/>
    <lineage>
        <taxon>Eukaryota</taxon>
        <taxon>Viridiplantae</taxon>
        <taxon>Streptophyta</taxon>
        <taxon>Embryophyta</taxon>
        <taxon>Tracheophyta</taxon>
        <taxon>Spermatophyta</taxon>
        <taxon>Magnoliopsida</taxon>
        <taxon>eudicotyledons</taxon>
        <taxon>Gunneridae</taxon>
        <taxon>Pentapetalae</taxon>
        <taxon>asterids</taxon>
        <taxon>lamiids</taxon>
        <taxon>Lamiales</taxon>
        <taxon>Lamiaceae</taxon>
        <taxon>Nepetoideae</taxon>
        <taxon>Mentheae</taxon>
        <taxon>Salviinae</taxon>
        <taxon>Salvia</taxon>
        <taxon>Salvia subgen. Calosphace</taxon>
        <taxon>core Calosphace</taxon>
    </lineage>
</organism>
<comment type="similarity">
    <text evidence="2">Belongs to the ICR family.</text>
</comment>
<evidence type="ECO:0000256" key="3">
    <source>
        <dbReference type="ARBA" id="ARBA00022670"/>
    </source>
</evidence>
<dbReference type="InterPro" id="IPR032861">
    <property type="entry name" value="TAXi_N"/>
</dbReference>
<dbReference type="InterPro" id="IPR029688">
    <property type="entry name" value="ICR"/>
</dbReference>
<keyword evidence="7" id="KW-0325">Glycoprotein</keyword>
<dbReference type="CDD" id="cd05476">
    <property type="entry name" value="pepsin_A_like_plant"/>
    <property type="match status" value="1"/>
</dbReference>
<accession>A0A8X8Z529</accession>
<proteinExistence type="inferred from homology"/>
<evidence type="ECO:0000256" key="8">
    <source>
        <dbReference type="SAM" id="MobiDB-lite"/>
    </source>
</evidence>